<feature type="transmembrane region" description="Helical" evidence="7">
    <location>
        <begin position="333"/>
        <end position="362"/>
    </location>
</feature>
<comment type="subcellular location">
    <subcellularLocation>
        <location evidence="1">Membrane</location>
        <topology evidence="1">Multi-pass membrane protein</topology>
    </subcellularLocation>
</comment>
<accession>A0ABT9H5Z8</accession>
<keyword evidence="3 7" id="KW-0812">Transmembrane</keyword>
<dbReference type="PANTHER" id="PTHR21716">
    <property type="entry name" value="TRANSMEMBRANE PROTEIN"/>
    <property type="match status" value="1"/>
</dbReference>
<evidence type="ECO:0000256" key="6">
    <source>
        <dbReference type="SAM" id="MobiDB-lite"/>
    </source>
</evidence>
<keyword evidence="5 7" id="KW-0472">Membrane</keyword>
<keyword evidence="9" id="KW-1185">Reference proteome</keyword>
<evidence type="ECO:0000256" key="1">
    <source>
        <dbReference type="ARBA" id="ARBA00004141"/>
    </source>
</evidence>
<dbReference type="InterPro" id="IPR002549">
    <property type="entry name" value="AI-2E-like"/>
</dbReference>
<evidence type="ECO:0000256" key="7">
    <source>
        <dbReference type="SAM" id="Phobius"/>
    </source>
</evidence>
<keyword evidence="4 7" id="KW-1133">Transmembrane helix</keyword>
<comment type="caution">
    <text evidence="8">The sequence shown here is derived from an EMBL/GenBank/DDBJ whole genome shotgun (WGS) entry which is preliminary data.</text>
</comment>
<evidence type="ECO:0000313" key="8">
    <source>
        <dbReference type="EMBL" id="MDP4538285.1"/>
    </source>
</evidence>
<dbReference type="EMBL" id="JAVAIL010000001">
    <property type="protein sequence ID" value="MDP4538285.1"/>
    <property type="molecule type" value="Genomic_DNA"/>
</dbReference>
<dbReference type="Pfam" id="PF01594">
    <property type="entry name" value="AI-2E_transport"/>
    <property type="match status" value="1"/>
</dbReference>
<gene>
    <name evidence="8" type="ORF">Q9K01_01410</name>
</gene>
<feature type="transmembrane region" description="Helical" evidence="7">
    <location>
        <begin position="264"/>
        <end position="284"/>
    </location>
</feature>
<dbReference type="RefSeq" id="WP_305928427.1">
    <property type="nucleotide sequence ID" value="NZ_JAVAIL010000001.1"/>
</dbReference>
<feature type="transmembrane region" description="Helical" evidence="7">
    <location>
        <begin position="291"/>
        <end position="313"/>
    </location>
</feature>
<sequence length="400" mass="41293">MSVAGDQPLHGDGAESLTGDAREASAAHKRVERGGFLVFLALVTLAFLAIAWPFAAPVLWAALAAIIFQPLYRRILSWRPGHENQAALATMIVVTFAVVLPAVLIGMAIVAQAIGVVVAFQEGRIDVASWFAQLMDVLPARVQASLAQSGWGDLSAVQARIQDFVEQSAGLIATQALAIGGSVAGFVLALGVALYVAYFFLRDGRAIGYAVVRALPMERAIAERVADRFLTIVRATIKGSGVVGLVQGALGTITFWIIGFPSALLLGLLMAIASLLPAVGPALIWVPVAVYLLATGAVWQGVVVVVSGVAVVGLSDNLLRPVLVGRDTGIPDWMILVTTLGGLALVGLSGIVLGPLAAGLFIAGWSILSEQREKASGATPATGPGIAPDIGPGTPPATPR</sequence>
<name>A0ABT9H5Z8_9SPHN</name>
<proteinExistence type="inferred from homology"/>
<reference evidence="8 9" key="1">
    <citation type="submission" date="2023-08" db="EMBL/GenBank/DDBJ databases">
        <title>genomic of DY56.</title>
        <authorList>
            <person name="Wang Y."/>
        </authorList>
    </citation>
    <scope>NUCLEOTIDE SEQUENCE [LARGE SCALE GENOMIC DNA]</scope>
    <source>
        <strain evidence="8 9">DY56-A-20</strain>
    </source>
</reference>
<dbReference type="Proteomes" id="UP001235664">
    <property type="component" value="Unassembled WGS sequence"/>
</dbReference>
<evidence type="ECO:0000256" key="5">
    <source>
        <dbReference type="ARBA" id="ARBA00023136"/>
    </source>
</evidence>
<evidence type="ECO:0000313" key="9">
    <source>
        <dbReference type="Proteomes" id="UP001235664"/>
    </source>
</evidence>
<evidence type="ECO:0000256" key="2">
    <source>
        <dbReference type="ARBA" id="ARBA00009773"/>
    </source>
</evidence>
<feature type="transmembrane region" description="Helical" evidence="7">
    <location>
        <begin position="87"/>
        <end position="120"/>
    </location>
</feature>
<comment type="similarity">
    <text evidence="2">Belongs to the autoinducer-2 exporter (AI-2E) (TC 2.A.86) family.</text>
</comment>
<evidence type="ECO:0000256" key="3">
    <source>
        <dbReference type="ARBA" id="ARBA00022692"/>
    </source>
</evidence>
<feature type="transmembrane region" description="Helical" evidence="7">
    <location>
        <begin position="176"/>
        <end position="201"/>
    </location>
</feature>
<dbReference type="PANTHER" id="PTHR21716:SF4">
    <property type="entry name" value="TRANSMEMBRANE PROTEIN 245"/>
    <property type="match status" value="1"/>
</dbReference>
<organism evidence="8 9">
    <name type="scientific">Qipengyuania benthica</name>
    <dbReference type="NCBI Taxonomy" id="3067651"/>
    <lineage>
        <taxon>Bacteria</taxon>
        <taxon>Pseudomonadati</taxon>
        <taxon>Pseudomonadota</taxon>
        <taxon>Alphaproteobacteria</taxon>
        <taxon>Sphingomonadales</taxon>
        <taxon>Erythrobacteraceae</taxon>
        <taxon>Qipengyuania</taxon>
    </lineage>
</organism>
<feature type="region of interest" description="Disordered" evidence="6">
    <location>
        <begin position="375"/>
        <end position="400"/>
    </location>
</feature>
<protein>
    <submittedName>
        <fullName evidence="8">AI-2E family transporter</fullName>
    </submittedName>
</protein>
<evidence type="ECO:0000256" key="4">
    <source>
        <dbReference type="ARBA" id="ARBA00022989"/>
    </source>
</evidence>
<feature type="transmembrane region" description="Helical" evidence="7">
    <location>
        <begin position="237"/>
        <end position="258"/>
    </location>
</feature>